<dbReference type="Proteomes" id="UP000325081">
    <property type="component" value="Unassembled WGS sequence"/>
</dbReference>
<evidence type="ECO:0000313" key="2">
    <source>
        <dbReference type="EMBL" id="GER47140.1"/>
    </source>
</evidence>
<sequence>MNIDAGSHKSSCDFAYILILDGLENPPIIYPLLNLHLRTEPICINSQQPRPLPTVRPIHYPHKPSYLRKNSLKLFLIDPQDMLVLEHLNLSVIFINNPPNNTLLLIVPFIRQSFAHDFHDNTLTQPVILSIAPLFRFFLLLHQLLQSRCIFLARTLTFPFPFPAVTALFILLIKQKPRIIILRVLFQGPQTKFNFPFALLAIIFLQDSGFSFCFVVFGSGRALLEHGLRVTVDVGDEPALGGLLDLALACAAEVLDKLGEGGPLGGVHVDVVAIGDVLVVDDGGGDAAESVAALHVFEEGGLELLRVAVDDAGGVLAEDLHLALVGFAHAVALETVLVPALLLAHLAVPPELLEALGLDPVRDRLWGKEFVLSHEEILGDGFEGIWIRLGFERF</sequence>
<name>A0A5A7QPL1_STRAF</name>
<feature type="transmembrane region" description="Helical" evidence="1">
    <location>
        <begin position="151"/>
        <end position="173"/>
    </location>
</feature>
<dbReference type="EMBL" id="BKCP01007737">
    <property type="protein sequence ID" value="GER47140.1"/>
    <property type="molecule type" value="Genomic_DNA"/>
</dbReference>
<keyword evidence="3" id="KW-1185">Reference proteome</keyword>
<keyword evidence="1" id="KW-0472">Membrane</keyword>
<accession>A0A5A7QPL1</accession>
<reference evidence="3" key="1">
    <citation type="journal article" date="2019" name="Curr. Biol.">
        <title>Genome Sequence of Striga asiatica Provides Insight into the Evolution of Plant Parasitism.</title>
        <authorList>
            <person name="Yoshida S."/>
            <person name="Kim S."/>
            <person name="Wafula E.K."/>
            <person name="Tanskanen J."/>
            <person name="Kim Y.M."/>
            <person name="Honaas L."/>
            <person name="Yang Z."/>
            <person name="Spallek T."/>
            <person name="Conn C.E."/>
            <person name="Ichihashi Y."/>
            <person name="Cheong K."/>
            <person name="Cui S."/>
            <person name="Der J.P."/>
            <person name="Gundlach H."/>
            <person name="Jiao Y."/>
            <person name="Hori C."/>
            <person name="Ishida J.K."/>
            <person name="Kasahara H."/>
            <person name="Kiba T."/>
            <person name="Kim M.S."/>
            <person name="Koo N."/>
            <person name="Laohavisit A."/>
            <person name="Lee Y.H."/>
            <person name="Lumba S."/>
            <person name="McCourt P."/>
            <person name="Mortimer J.C."/>
            <person name="Mutuku J.M."/>
            <person name="Nomura T."/>
            <person name="Sasaki-Sekimoto Y."/>
            <person name="Seto Y."/>
            <person name="Wang Y."/>
            <person name="Wakatake T."/>
            <person name="Sakakibara H."/>
            <person name="Demura T."/>
            <person name="Yamaguchi S."/>
            <person name="Yoneyama K."/>
            <person name="Manabe R.I."/>
            <person name="Nelson D.C."/>
            <person name="Schulman A.H."/>
            <person name="Timko M.P."/>
            <person name="dePamphilis C.W."/>
            <person name="Choi D."/>
            <person name="Shirasu K."/>
        </authorList>
    </citation>
    <scope>NUCLEOTIDE SEQUENCE [LARGE SCALE GENOMIC DNA]</scope>
    <source>
        <strain evidence="3">cv. UVA1</strain>
    </source>
</reference>
<organism evidence="2 3">
    <name type="scientific">Striga asiatica</name>
    <name type="common">Asiatic witchweed</name>
    <name type="synonym">Buchnera asiatica</name>
    <dbReference type="NCBI Taxonomy" id="4170"/>
    <lineage>
        <taxon>Eukaryota</taxon>
        <taxon>Viridiplantae</taxon>
        <taxon>Streptophyta</taxon>
        <taxon>Embryophyta</taxon>
        <taxon>Tracheophyta</taxon>
        <taxon>Spermatophyta</taxon>
        <taxon>Magnoliopsida</taxon>
        <taxon>eudicotyledons</taxon>
        <taxon>Gunneridae</taxon>
        <taxon>Pentapetalae</taxon>
        <taxon>asterids</taxon>
        <taxon>lamiids</taxon>
        <taxon>Lamiales</taxon>
        <taxon>Orobanchaceae</taxon>
        <taxon>Buchnereae</taxon>
        <taxon>Striga</taxon>
    </lineage>
</organism>
<gene>
    <name evidence="2" type="ORF">STAS_24215</name>
</gene>
<comment type="caution">
    <text evidence="2">The sequence shown here is derived from an EMBL/GenBank/DDBJ whole genome shotgun (WGS) entry which is preliminary data.</text>
</comment>
<dbReference type="AlphaFoldDB" id="A0A5A7QPL1"/>
<protein>
    <submittedName>
        <fullName evidence="2">Glycolate oxidase iron-sulfur subunit</fullName>
    </submittedName>
</protein>
<keyword evidence="1" id="KW-0812">Transmembrane</keyword>
<evidence type="ECO:0000256" key="1">
    <source>
        <dbReference type="SAM" id="Phobius"/>
    </source>
</evidence>
<feature type="transmembrane region" description="Helical" evidence="1">
    <location>
        <begin position="193"/>
        <end position="217"/>
    </location>
</feature>
<keyword evidence="1" id="KW-1133">Transmembrane helix</keyword>
<evidence type="ECO:0000313" key="3">
    <source>
        <dbReference type="Proteomes" id="UP000325081"/>
    </source>
</evidence>
<proteinExistence type="predicted"/>